<organism evidence="12 13">
    <name type="scientific">Tegillarca granosa</name>
    <name type="common">Malaysian cockle</name>
    <name type="synonym">Anadara granosa</name>
    <dbReference type="NCBI Taxonomy" id="220873"/>
    <lineage>
        <taxon>Eukaryota</taxon>
        <taxon>Metazoa</taxon>
        <taxon>Spiralia</taxon>
        <taxon>Lophotrochozoa</taxon>
        <taxon>Mollusca</taxon>
        <taxon>Bivalvia</taxon>
        <taxon>Autobranchia</taxon>
        <taxon>Pteriomorphia</taxon>
        <taxon>Arcoida</taxon>
        <taxon>Arcoidea</taxon>
        <taxon>Arcidae</taxon>
        <taxon>Tegillarca</taxon>
    </lineage>
</organism>
<evidence type="ECO:0000256" key="9">
    <source>
        <dbReference type="SAM" id="Coils"/>
    </source>
</evidence>
<evidence type="ECO:0000256" key="7">
    <source>
        <dbReference type="ARBA" id="ARBA00023212"/>
    </source>
</evidence>
<dbReference type="Pfam" id="PF15007">
    <property type="entry name" value="CEP44"/>
    <property type="match status" value="1"/>
</dbReference>
<feature type="compositionally biased region" description="Polar residues" evidence="10">
    <location>
        <begin position="216"/>
        <end position="225"/>
    </location>
</feature>
<feature type="compositionally biased region" description="Low complexity" evidence="10">
    <location>
        <begin position="126"/>
        <end position="138"/>
    </location>
</feature>
<evidence type="ECO:0000256" key="10">
    <source>
        <dbReference type="SAM" id="MobiDB-lite"/>
    </source>
</evidence>
<comment type="function">
    <text evidence="8">Centriole-enriched microtubule-binding protein involved in centriole biogenesis. In collaboration with CEP295 and POC1B, is required for the centriole-to-centrosome conversion by ensuring the formation of bona fide centriole wall. Functions as a linker component that maintains centrosome cohesion. Associates with CROCC and regulates its stability and localization to the centrosome.</text>
</comment>
<evidence type="ECO:0000256" key="2">
    <source>
        <dbReference type="ARBA" id="ARBA00004214"/>
    </source>
</evidence>
<evidence type="ECO:0000259" key="11">
    <source>
        <dbReference type="Pfam" id="PF15007"/>
    </source>
</evidence>
<evidence type="ECO:0000256" key="8">
    <source>
        <dbReference type="ARBA" id="ARBA00046235"/>
    </source>
</evidence>
<comment type="subcellular location">
    <subcellularLocation>
        <location evidence="1">Cytoplasm</location>
        <location evidence="1">Cytoskeleton</location>
        <location evidence="1">Microtubule organizing center</location>
        <location evidence="1">Centrosome</location>
        <location evidence="1">Centriole</location>
    </subcellularLocation>
    <subcellularLocation>
        <location evidence="3">Cytoplasm</location>
        <location evidence="3">Cytoskeleton</location>
        <location evidence="3">Spindle pole</location>
    </subcellularLocation>
    <subcellularLocation>
        <location evidence="2">Midbody</location>
    </subcellularLocation>
</comment>
<evidence type="ECO:0000256" key="1">
    <source>
        <dbReference type="ARBA" id="ARBA00004114"/>
    </source>
</evidence>
<name>A0ABQ9E3T8_TEGGR</name>
<evidence type="ECO:0000256" key="3">
    <source>
        <dbReference type="ARBA" id="ARBA00004647"/>
    </source>
</evidence>
<dbReference type="InterPro" id="IPR033603">
    <property type="entry name" value="CEP44"/>
</dbReference>
<dbReference type="PANTHER" id="PTHR31477">
    <property type="entry name" value="CENTROSOMAL PROTEIN OF 44 KDA"/>
    <property type="match status" value="1"/>
</dbReference>
<keyword evidence="13" id="KW-1185">Reference proteome</keyword>
<feature type="region of interest" description="Disordered" evidence="10">
    <location>
        <begin position="119"/>
        <end position="227"/>
    </location>
</feature>
<dbReference type="InterPro" id="IPR029157">
    <property type="entry name" value="CEP44_CC"/>
</dbReference>
<evidence type="ECO:0000313" key="12">
    <source>
        <dbReference type="EMBL" id="KAJ8298391.1"/>
    </source>
</evidence>
<dbReference type="EMBL" id="JARBDR010000923">
    <property type="protein sequence ID" value="KAJ8298391.1"/>
    <property type="molecule type" value="Genomic_DNA"/>
</dbReference>
<proteinExistence type="predicted"/>
<keyword evidence="7" id="KW-0206">Cytoskeleton</keyword>
<dbReference type="PANTHER" id="PTHR31477:SF1">
    <property type="entry name" value="CENTROSOMAL PROTEIN OF 44 KDA"/>
    <property type="match status" value="1"/>
</dbReference>
<dbReference type="Proteomes" id="UP001217089">
    <property type="component" value="Unassembled WGS sequence"/>
</dbReference>
<feature type="coiled-coil region" evidence="9">
    <location>
        <begin position="309"/>
        <end position="379"/>
    </location>
</feature>
<protein>
    <recommendedName>
        <fullName evidence="4">Centrosomal protein of 44 kDa</fullName>
    </recommendedName>
</protein>
<feature type="domain" description="Centrosomal CEP44" evidence="11">
    <location>
        <begin position="5"/>
        <end position="128"/>
    </location>
</feature>
<feature type="region of interest" description="Disordered" evidence="10">
    <location>
        <begin position="412"/>
        <end position="463"/>
    </location>
</feature>
<accession>A0ABQ9E3T8</accession>
<sequence length="502" mass="56331">MATGDFKNNVQKLQKELKLIKYTEAIDLDGMTQGQPSGFLPIYHYLFTSYSHSIAEIISATDIELYGKTDFKFMEAMYKILRDMFHYKPPITKEQFFSSGFAERKIIMCAEVIQKVREKNKSLQPSKKSTTATTSTLSQYNSSKNPRPKSADSTHRVVPASMSVPKSKHLSGDKPPQRPATAQQVRSERLNSPRSNAQPELRQKTVPQRHVARTQIEPSSVQSPPKVTKQVVPQSEVHCNRPVEQFQHMGLATPSISHVRSHAVEVVSVPRGFHIGPDDIETVNAVTRGDSFMEPRNSNAEAVQWQSEVNSLYQVMNNLTEKINKCESKMMNVSNTVYSQIPQTDPKVYDLITKIQQQLETLNARMVLVENRVAMVEAKILAPAFEKFSEKMETVQNSLPSYVTSQDNSSFGLSPIRQVPSAPNNGGPLLHDTTNDDTFAMATDDDARRSSTPTDFDSIRGGKFGNGNDSMSFIKFGDQSTQEKVDRMKNLIRSTEEMLKPS</sequence>
<evidence type="ECO:0000313" key="13">
    <source>
        <dbReference type="Proteomes" id="UP001217089"/>
    </source>
</evidence>
<reference evidence="12 13" key="1">
    <citation type="submission" date="2022-12" db="EMBL/GenBank/DDBJ databases">
        <title>Chromosome-level genome of Tegillarca granosa.</title>
        <authorList>
            <person name="Kim J."/>
        </authorList>
    </citation>
    <scope>NUCLEOTIDE SEQUENCE [LARGE SCALE GENOMIC DNA]</scope>
    <source>
        <strain evidence="12">Teg-2019</strain>
        <tissue evidence="12">Adductor muscle</tissue>
    </source>
</reference>
<evidence type="ECO:0000256" key="4">
    <source>
        <dbReference type="ARBA" id="ARBA00014053"/>
    </source>
</evidence>
<evidence type="ECO:0000256" key="5">
    <source>
        <dbReference type="ARBA" id="ARBA00022490"/>
    </source>
</evidence>
<evidence type="ECO:0000256" key="6">
    <source>
        <dbReference type="ARBA" id="ARBA00023054"/>
    </source>
</evidence>
<gene>
    <name evidence="12" type="ORF">KUTeg_024922</name>
</gene>
<keyword evidence="5" id="KW-0963">Cytoplasm</keyword>
<keyword evidence="6 9" id="KW-0175">Coiled coil</keyword>
<comment type="caution">
    <text evidence="12">The sequence shown here is derived from an EMBL/GenBank/DDBJ whole genome shotgun (WGS) entry which is preliminary data.</text>
</comment>